<evidence type="ECO:0000256" key="1">
    <source>
        <dbReference type="ARBA" id="ARBA00023002"/>
    </source>
</evidence>
<reference evidence="3 4" key="1">
    <citation type="submission" date="2017-04" db="EMBL/GenBank/DDBJ databases">
        <authorList>
            <person name="Afonso C.L."/>
            <person name="Miller P.J."/>
            <person name="Scott M.A."/>
            <person name="Spackman E."/>
            <person name="Goraichik I."/>
            <person name="Dimitrov K.M."/>
            <person name="Suarez D.L."/>
            <person name="Swayne D.E."/>
        </authorList>
    </citation>
    <scope>NUCLEOTIDE SEQUENCE [LARGE SCALE GENOMIC DNA]</scope>
    <source>
        <strain evidence="3 4">DSM 43828</strain>
    </source>
</reference>
<dbReference type="GO" id="GO:0016491">
    <property type="term" value="F:oxidoreductase activity"/>
    <property type="evidence" value="ECO:0007669"/>
    <property type="project" value="UniProtKB-KW"/>
</dbReference>
<evidence type="ECO:0000313" key="4">
    <source>
        <dbReference type="Proteomes" id="UP000192674"/>
    </source>
</evidence>
<feature type="domain" description="Aldehyde dehydrogenase" evidence="2">
    <location>
        <begin position="39"/>
        <end position="264"/>
    </location>
</feature>
<accession>A0A1Y5XCW8</accession>
<sequence length="298" mass="31776">MSENRFARGGADNRVTVAKTFKLFIGGAFPRSESGRSYPVNDTKGKFLANAAQASRKDAREAVVAARKAFPKWSGATAYNRGQVLYRVAELMEGRRDQFINDVAASEGIQTKRAQSLVDVAIDRWVWYAGWTDKIATVLGAANPVAGPYFSFTVPEPTGVVAVFAPQESSLLGLVSVVAPVIASGNTAVVVTSKDRPLPSITLSEVLATSDVPGGVVNILTGSAVELAPWLASHADVNALDLTGAPTILRAELEKAAAGTVKRVLRAPSAEPDWTKQPDISRMRAYLEAKTVWHPMGV</sequence>
<proteinExistence type="predicted"/>
<dbReference type="InterPro" id="IPR015590">
    <property type="entry name" value="Aldehyde_DH_dom"/>
</dbReference>
<organism evidence="3 4">
    <name type="scientific">Kibdelosporangium aridum</name>
    <dbReference type="NCBI Taxonomy" id="2030"/>
    <lineage>
        <taxon>Bacteria</taxon>
        <taxon>Bacillati</taxon>
        <taxon>Actinomycetota</taxon>
        <taxon>Actinomycetes</taxon>
        <taxon>Pseudonocardiales</taxon>
        <taxon>Pseudonocardiaceae</taxon>
        <taxon>Kibdelosporangium</taxon>
    </lineage>
</organism>
<dbReference type="Proteomes" id="UP000192674">
    <property type="component" value="Unassembled WGS sequence"/>
</dbReference>
<protein>
    <submittedName>
        <fullName evidence="3">Aldehyde dehydrogenase family protein</fullName>
    </submittedName>
</protein>
<keyword evidence="1" id="KW-0560">Oxidoreductase</keyword>
<name>A0A1Y5XCW8_KIBAR</name>
<dbReference type="EMBL" id="FWXV01000002">
    <property type="protein sequence ID" value="SMC86562.1"/>
    <property type="molecule type" value="Genomic_DNA"/>
</dbReference>
<dbReference type="InterPro" id="IPR016161">
    <property type="entry name" value="Ald_DH/histidinol_DH"/>
</dbReference>
<dbReference type="PANTHER" id="PTHR11699">
    <property type="entry name" value="ALDEHYDE DEHYDROGENASE-RELATED"/>
    <property type="match status" value="1"/>
</dbReference>
<dbReference type="OrthoDB" id="188583at2"/>
<dbReference type="SUPFAM" id="SSF53720">
    <property type="entry name" value="ALDH-like"/>
    <property type="match status" value="1"/>
</dbReference>
<evidence type="ECO:0000313" key="3">
    <source>
        <dbReference type="EMBL" id="SMC86562.1"/>
    </source>
</evidence>
<dbReference type="Pfam" id="PF00171">
    <property type="entry name" value="Aldedh"/>
    <property type="match status" value="1"/>
</dbReference>
<dbReference type="InterPro" id="IPR016162">
    <property type="entry name" value="Ald_DH_N"/>
</dbReference>
<dbReference type="AlphaFoldDB" id="A0A1Y5XCW8"/>
<dbReference type="Gene3D" id="3.40.605.10">
    <property type="entry name" value="Aldehyde Dehydrogenase, Chain A, domain 1"/>
    <property type="match status" value="1"/>
</dbReference>
<evidence type="ECO:0000259" key="2">
    <source>
        <dbReference type="Pfam" id="PF00171"/>
    </source>
</evidence>
<gene>
    <name evidence="3" type="ORF">SAMN05661093_02370</name>
</gene>
<dbReference type="RefSeq" id="WP_051898411.1">
    <property type="nucleotide sequence ID" value="NZ_FWXV01000002.1"/>
</dbReference>
<keyword evidence="4" id="KW-1185">Reference proteome</keyword>